<dbReference type="GO" id="GO:0005789">
    <property type="term" value="C:endoplasmic reticulum membrane"/>
    <property type="evidence" value="ECO:0007669"/>
    <property type="project" value="UniProtKB-SubCell"/>
</dbReference>
<protein>
    <recommendedName>
        <fullName evidence="12">Alpha-1,3/1,6-mannosyltransferase ALG2</fullName>
        <ecNumber evidence="12">2.4.1.132</ecNumber>
        <ecNumber evidence="12">2.4.1.257</ecNumber>
    </recommendedName>
    <alternativeName>
        <fullName evidence="12">GDP-Man:Man(1)GlcNAc(2)-PP-Dol alpha-1,3-mannosyltransferase</fullName>
    </alternativeName>
</protein>
<evidence type="ECO:0000256" key="6">
    <source>
        <dbReference type="ARBA" id="ARBA00022692"/>
    </source>
</evidence>
<evidence type="ECO:0000313" key="15">
    <source>
        <dbReference type="EMBL" id="ODN85691.1"/>
    </source>
</evidence>
<dbReference type="Gene3D" id="3.40.50.2000">
    <property type="entry name" value="Glycogen Phosphorylase B"/>
    <property type="match status" value="2"/>
</dbReference>
<dbReference type="EC" id="2.4.1.257" evidence="12"/>
<keyword evidence="7 12" id="KW-0256">Endoplasmic reticulum</keyword>
<dbReference type="InterPro" id="IPR028098">
    <property type="entry name" value="Glyco_trans_4-like_N"/>
</dbReference>
<reference evidence="15 16" key="1">
    <citation type="submission" date="2016-06" db="EMBL/GenBank/DDBJ databases">
        <title>Evolution of pathogenesis and genome organization in the Tremellales.</title>
        <authorList>
            <person name="Cuomo C."/>
            <person name="Litvintseva A."/>
            <person name="Heitman J."/>
            <person name="Chen Y."/>
            <person name="Sun S."/>
            <person name="Springer D."/>
            <person name="Dromer F."/>
            <person name="Young S."/>
            <person name="Zeng Q."/>
            <person name="Chapman S."/>
            <person name="Gujja S."/>
            <person name="Saif S."/>
            <person name="Birren B."/>
        </authorList>
    </citation>
    <scope>NUCLEOTIDE SEQUENCE [LARGE SCALE GENOMIC DNA]</scope>
    <source>
        <strain evidence="15 16">CBS 7118</strain>
    </source>
</reference>
<dbReference type="GO" id="GO:0004378">
    <property type="term" value="F:GDP-Man:Man(1)GlcNAc(2)-PP-Dol alpha-1,3-mannosyltransferase activity"/>
    <property type="evidence" value="ECO:0007669"/>
    <property type="project" value="UniProtKB-UniRule"/>
</dbReference>
<keyword evidence="16" id="KW-1185">Reference proteome</keyword>
<dbReference type="AlphaFoldDB" id="A0A1E3ID71"/>
<evidence type="ECO:0000256" key="11">
    <source>
        <dbReference type="ARBA" id="ARBA00045104"/>
    </source>
</evidence>
<dbReference type="SUPFAM" id="SSF53756">
    <property type="entry name" value="UDP-Glycosyltransferase/glycogen phosphorylase"/>
    <property type="match status" value="1"/>
</dbReference>
<evidence type="ECO:0000256" key="3">
    <source>
        <dbReference type="ARBA" id="ARBA00004922"/>
    </source>
</evidence>
<evidence type="ECO:0000313" key="16">
    <source>
        <dbReference type="Proteomes" id="UP000094819"/>
    </source>
</evidence>
<feature type="domain" description="Glycosyl transferase family 1" evidence="13">
    <location>
        <begin position="335"/>
        <end position="433"/>
    </location>
</feature>
<keyword evidence="8 12" id="KW-1133">Transmembrane helix</keyword>
<evidence type="ECO:0000256" key="1">
    <source>
        <dbReference type="ARBA" id="ARBA00003142"/>
    </source>
</evidence>
<dbReference type="OrthoDB" id="448893at2759"/>
<comment type="pathway">
    <text evidence="3 12">Protein modification; protein glycosylation.</text>
</comment>
<evidence type="ECO:0000256" key="12">
    <source>
        <dbReference type="RuleBase" id="RU367136"/>
    </source>
</evidence>
<organism evidence="15 16">
    <name type="scientific">Cryptococcus wingfieldii CBS 7118</name>
    <dbReference type="NCBI Taxonomy" id="1295528"/>
    <lineage>
        <taxon>Eukaryota</taxon>
        <taxon>Fungi</taxon>
        <taxon>Dikarya</taxon>
        <taxon>Basidiomycota</taxon>
        <taxon>Agaricomycotina</taxon>
        <taxon>Tremellomycetes</taxon>
        <taxon>Tremellales</taxon>
        <taxon>Cryptococcaceae</taxon>
        <taxon>Cryptococcus</taxon>
    </lineage>
</organism>
<comment type="caution">
    <text evidence="15">The sequence shown here is derived from an EMBL/GenBank/DDBJ whole genome shotgun (WGS) entry which is preliminary data.</text>
</comment>
<evidence type="ECO:0000259" key="13">
    <source>
        <dbReference type="Pfam" id="PF00534"/>
    </source>
</evidence>
<comment type="similarity">
    <text evidence="12">Belongs to the glycosyltransferase group 1 family.</text>
</comment>
<evidence type="ECO:0000256" key="10">
    <source>
        <dbReference type="ARBA" id="ARBA00045103"/>
    </source>
</evidence>
<dbReference type="InterPro" id="IPR027054">
    <property type="entry name" value="ALG2"/>
</dbReference>
<evidence type="ECO:0000256" key="9">
    <source>
        <dbReference type="ARBA" id="ARBA00023136"/>
    </source>
</evidence>
<evidence type="ECO:0000256" key="7">
    <source>
        <dbReference type="ARBA" id="ARBA00022824"/>
    </source>
</evidence>
<comment type="catalytic activity">
    <reaction evidence="11 12">
        <text>an alpha-D-Man-(1-&gt;3)-beta-D-Man-(1-&gt;4)-beta-D-GlcNAc-(1-&gt;4)-alpha-D-GlcNAc-diphospho-di-trans,poly-cis-dolichol + GDP-alpha-D-mannose = an alpha-D-Man-(1-&gt;3)-[alpha-D-Man-(1-&gt;6)]-beta-D-Man-(1-&gt;4)-beta-D-GlcNAc-(1-&gt;4)-alpha-D-GlcNAc-diphospho-di-trans,poly-cis-dolichol + GDP + H(+)</text>
        <dbReference type="Rhea" id="RHEA:29519"/>
        <dbReference type="Rhea" id="RHEA-COMP:19513"/>
        <dbReference type="Rhea" id="RHEA-COMP:19515"/>
        <dbReference type="ChEBI" id="CHEBI:15378"/>
        <dbReference type="ChEBI" id="CHEBI:57527"/>
        <dbReference type="ChEBI" id="CHEBI:58189"/>
        <dbReference type="ChEBI" id="CHEBI:132510"/>
        <dbReference type="ChEBI" id="CHEBI:132511"/>
        <dbReference type="EC" id="2.4.1.257"/>
    </reaction>
    <physiologicalReaction direction="left-to-right" evidence="11 12">
        <dbReference type="Rhea" id="RHEA:29520"/>
    </physiologicalReaction>
</comment>
<dbReference type="GeneID" id="30196731"/>
<evidence type="ECO:0000256" key="8">
    <source>
        <dbReference type="ARBA" id="ARBA00022989"/>
    </source>
</evidence>
<evidence type="ECO:0000259" key="14">
    <source>
        <dbReference type="Pfam" id="PF13439"/>
    </source>
</evidence>
<keyword evidence="5 12" id="KW-0808">Transferase</keyword>
<proteinExistence type="inferred from homology"/>
<comment type="catalytic activity">
    <reaction evidence="10 12">
        <text>a beta-D-Man-(1-&gt;4)-beta-D-GlcNAc-(1-&gt;4)-alpha-D-GlcNAc-diphospho-di-trans,poly-cis-dolichol + GDP-alpha-D-mannose = an alpha-D-Man-(1-&gt;3)-beta-D-Man-(1-&gt;4)-beta-D-GlcNAc-(1-&gt;4)-alpha-D-GlcNAc-diphospho-di-trans,poly-cis-dolichol + GDP + H(+)</text>
        <dbReference type="Rhea" id="RHEA:29515"/>
        <dbReference type="Rhea" id="RHEA-COMP:19511"/>
        <dbReference type="Rhea" id="RHEA-COMP:19513"/>
        <dbReference type="ChEBI" id="CHEBI:15378"/>
        <dbReference type="ChEBI" id="CHEBI:57527"/>
        <dbReference type="ChEBI" id="CHEBI:58189"/>
        <dbReference type="ChEBI" id="CHEBI:58472"/>
        <dbReference type="ChEBI" id="CHEBI:132510"/>
        <dbReference type="EC" id="2.4.1.132"/>
    </reaction>
    <physiologicalReaction direction="left-to-right" evidence="10 12">
        <dbReference type="Rhea" id="RHEA:29516"/>
    </physiologicalReaction>
</comment>
<dbReference type="RefSeq" id="XP_019028552.1">
    <property type="nucleotide sequence ID" value="XM_019179514.1"/>
</dbReference>
<dbReference type="Pfam" id="PF13439">
    <property type="entry name" value="Glyco_transf_4"/>
    <property type="match status" value="1"/>
</dbReference>
<comment type="function">
    <text evidence="1 12">Mannosylates Man(2)GlcNAc(2)-dolichol diphosphate and Man(1)GlcNAc(2)-dolichol diphosphate to form Man(3)GlcNAc(2)-dolichol diphosphate.</text>
</comment>
<feature type="domain" description="Glycosyltransferase subfamily 4-like N-terminal" evidence="14">
    <location>
        <begin position="12"/>
        <end position="224"/>
    </location>
</feature>
<keyword evidence="6 12" id="KW-0812">Transmembrane</keyword>
<dbReference type="Pfam" id="PF00534">
    <property type="entry name" value="Glycos_transf_1"/>
    <property type="match status" value="1"/>
</dbReference>
<dbReference type="PANTHER" id="PTHR45918:SF1">
    <property type="entry name" value="ALPHA-1,3_1,6-MANNOSYLTRANSFERASE ALG2"/>
    <property type="match status" value="1"/>
</dbReference>
<evidence type="ECO:0000256" key="2">
    <source>
        <dbReference type="ARBA" id="ARBA00004586"/>
    </source>
</evidence>
<dbReference type="GO" id="GO:0102704">
    <property type="term" value="F:GDP-Man:Man(2)GlcNAc(2)-PP-Dol alpha-1,6-mannosyltransferase activity"/>
    <property type="evidence" value="ECO:0007669"/>
    <property type="project" value="UniProtKB-UniRule"/>
</dbReference>
<evidence type="ECO:0000256" key="5">
    <source>
        <dbReference type="ARBA" id="ARBA00022679"/>
    </source>
</evidence>
<dbReference type="EMBL" id="AWGH01000035">
    <property type="protein sequence ID" value="ODN85691.1"/>
    <property type="molecule type" value="Genomic_DNA"/>
</dbReference>
<dbReference type="EC" id="2.4.1.132" evidence="12"/>
<accession>A0A1E3ID71</accession>
<gene>
    <name evidence="15" type="ORF">L198_07520</name>
</gene>
<evidence type="ECO:0000256" key="4">
    <source>
        <dbReference type="ARBA" id="ARBA00022676"/>
    </source>
</evidence>
<keyword evidence="4 12" id="KW-0328">Glycosyltransferase</keyword>
<name>A0A1E3ID71_9TREE</name>
<dbReference type="UniPathway" id="UPA00378"/>
<dbReference type="PANTHER" id="PTHR45918">
    <property type="entry name" value="ALPHA-1,3/1,6-MANNOSYLTRANSFERASE ALG2"/>
    <property type="match status" value="1"/>
</dbReference>
<dbReference type="InterPro" id="IPR001296">
    <property type="entry name" value="Glyco_trans_1"/>
</dbReference>
<dbReference type="Proteomes" id="UP000094819">
    <property type="component" value="Unassembled WGS sequence"/>
</dbReference>
<sequence length="502" mass="55055">MRIAFIHPDLGIGGAERLVVDAAVSLQRLGHEVVMFTSRHDPARCFIETKDGTLPVHVIGSSLPRILHPRFPCTILFSILRSLFLAILLLTSLLLPGPPSAFNPLSPLPKFDLYIVDQQSVAIPLLRFVSGSRVIFYCHFPDKLLSGGWDIRIDDKDSYVRRQSGVGLLKRLYRWPIDKLEQWTTGQADVLVSNSEFSSRVFQLAFPSLSKHPRRVIYPCIDIEAYQTKIEGKGRADESVESISSDRPTIISFNRFEAKKNVALAIKAFVGLRDRGLVSPSEFANLRFVIGGGFDSDEQDNRQTLVNSQSLCTSFGITYTTVTNQSATQAPIDPKAQIIFLLNFTNAQRTHLLTSSSTLCLLYTPENEHFGIVPIEAAACGVPVLACTSGGPMETVVDFSRSENGQGSGLLRPPDAGEWSQALSEVIHLPSSSRYSISAFSRSRAQQAFSLATLGGDLEEACKDALKMGDLHMQLGDKLIWGSLGLMAFAVGGLGVIWALWG</sequence>
<feature type="transmembrane region" description="Helical" evidence="12">
    <location>
        <begin position="479"/>
        <end position="501"/>
    </location>
</feature>
<comment type="subcellular location">
    <subcellularLocation>
        <location evidence="2 12">Endoplasmic reticulum membrane</location>
    </subcellularLocation>
</comment>
<keyword evidence="9 12" id="KW-0472">Membrane</keyword>